<comment type="caution">
    <text evidence="1">The sequence shown here is derived from an EMBL/GenBank/DDBJ whole genome shotgun (WGS) entry which is preliminary data.</text>
</comment>
<dbReference type="SUPFAM" id="SSF158702">
    <property type="entry name" value="Sec63 N-terminal domain-like"/>
    <property type="match status" value="1"/>
</dbReference>
<dbReference type="EMBL" id="JBEHCU010011027">
    <property type="protein sequence ID" value="KAL1377361.1"/>
    <property type="molecule type" value="Genomic_DNA"/>
</dbReference>
<keyword evidence="2" id="KW-1185">Reference proteome</keyword>
<gene>
    <name evidence="1" type="ORF">pipiens_016320</name>
</gene>
<feature type="non-terminal residue" evidence="1">
    <location>
        <position position="100"/>
    </location>
</feature>
<evidence type="ECO:0000313" key="2">
    <source>
        <dbReference type="Proteomes" id="UP001562425"/>
    </source>
</evidence>
<accession>A0ABD1CLT1</accession>
<reference evidence="1 2" key="1">
    <citation type="submission" date="2024-05" db="EMBL/GenBank/DDBJ databases">
        <title>Culex pipiens pipiens assembly and annotation.</title>
        <authorList>
            <person name="Alout H."/>
            <person name="Durand T."/>
        </authorList>
    </citation>
    <scope>NUCLEOTIDE SEQUENCE [LARGE SCALE GENOMIC DNA]</scope>
    <source>
        <strain evidence="1">HA-2024</strain>
        <tissue evidence="1">Whole body</tissue>
    </source>
</reference>
<dbReference type="Gene3D" id="1.10.150.20">
    <property type="entry name" value="5' to 3' exonuclease, C-terminal subdomain"/>
    <property type="match status" value="1"/>
</dbReference>
<dbReference type="FunFam" id="1.10.150.20:FF:000004">
    <property type="entry name" value="U5 small nuclear ribonucleoprotein helicase"/>
    <property type="match status" value="1"/>
</dbReference>
<protein>
    <submittedName>
        <fullName evidence="1">Uncharacterized protein</fullName>
    </submittedName>
</protein>
<name>A0ABD1CLT1_CULPP</name>
<evidence type="ECO:0000313" key="1">
    <source>
        <dbReference type="EMBL" id="KAL1377361.1"/>
    </source>
</evidence>
<organism evidence="1 2">
    <name type="scientific">Culex pipiens pipiens</name>
    <name type="common">Northern house mosquito</name>
    <dbReference type="NCBI Taxonomy" id="38569"/>
    <lineage>
        <taxon>Eukaryota</taxon>
        <taxon>Metazoa</taxon>
        <taxon>Ecdysozoa</taxon>
        <taxon>Arthropoda</taxon>
        <taxon>Hexapoda</taxon>
        <taxon>Insecta</taxon>
        <taxon>Pterygota</taxon>
        <taxon>Neoptera</taxon>
        <taxon>Endopterygota</taxon>
        <taxon>Diptera</taxon>
        <taxon>Nematocera</taxon>
        <taxon>Culicoidea</taxon>
        <taxon>Culicidae</taxon>
        <taxon>Culicinae</taxon>
        <taxon>Culicini</taxon>
        <taxon>Culex</taxon>
        <taxon>Culex</taxon>
    </lineage>
</organism>
<proteinExistence type="predicted"/>
<sequence length="100" mass="11760">MRVGSAADKCSTLCKLIDRRMWQCMSPLRQFPKMPEEIMKKIDRNFSWERLYDLEANEIAGAVQKFIHEDSRLVRELLVTAHELASLIIFMDKIDSMIQK</sequence>
<dbReference type="Proteomes" id="UP001562425">
    <property type="component" value="Unassembled WGS sequence"/>
</dbReference>
<dbReference type="AlphaFoldDB" id="A0ABD1CLT1"/>